<comment type="caution">
    <text evidence="4">The sequence shown here is derived from an EMBL/GenBank/DDBJ whole genome shotgun (WGS) entry which is preliminary data.</text>
</comment>
<dbReference type="SMART" id="SM00322">
    <property type="entry name" value="KH"/>
    <property type="match status" value="1"/>
</dbReference>
<dbReference type="PROSITE" id="PS50084">
    <property type="entry name" value="KH_TYPE_1"/>
    <property type="match status" value="1"/>
</dbReference>
<organism evidence="4 5">
    <name type="scientific">Agrococcus terreus</name>
    <dbReference type="NCBI Taxonomy" id="574649"/>
    <lineage>
        <taxon>Bacteria</taxon>
        <taxon>Bacillati</taxon>
        <taxon>Actinomycetota</taxon>
        <taxon>Actinomycetes</taxon>
        <taxon>Micrococcales</taxon>
        <taxon>Microbacteriaceae</taxon>
        <taxon>Agrococcus</taxon>
    </lineage>
</organism>
<reference evidence="5" key="1">
    <citation type="journal article" date="2019" name="Int. J. Syst. Evol. Microbiol.">
        <title>The Global Catalogue of Microorganisms (GCM) 10K type strain sequencing project: providing services to taxonomists for standard genome sequencing and annotation.</title>
        <authorList>
            <consortium name="The Broad Institute Genomics Platform"/>
            <consortium name="The Broad Institute Genome Sequencing Center for Infectious Disease"/>
            <person name="Wu L."/>
            <person name="Ma J."/>
        </authorList>
    </citation>
    <scope>NUCLEOTIDE SEQUENCE [LARGE SCALE GENOMIC DNA]</scope>
    <source>
        <strain evidence="5">CGMCC 1.6960</strain>
    </source>
</reference>
<dbReference type="Proteomes" id="UP000626982">
    <property type="component" value="Unassembled WGS sequence"/>
</dbReference>
<protein>
    <recommendedName>
        <fullName evidence="3">K Homology domain-containing protein</fullName>
    </recommendedName>
</protein>
<gene>
    <name evidence="4" type="ORF">GCM10010968_04530</name>
</gene>
<evidence type="ECO:0000256" key="2">
    <source>
        <dbReference type="SAM" id="Phobius"/>
    </source>
</evidence>
<accession>A0ABQ2KEL2</accession>
<dbReference type="CDD" id="cd02393">
    <property type="entry name" value="KH-I_PNPase"/>
    <property type="match status" value="1"/>
</dbReference>
<dbReference type="InterPro" id="IPR004087">
    <property type="entry name" value="KH_dom"/>
</dbReference>
<keyword evidence="2" id="KW-1133">Transmembrane helix</keyword>
<dbReference type="SUPFAM" id="SSF54791">
    <property type="entry name" value="Eukaryotic type KH-domain (KH-domain type I)"/>
    <property type="match status" value="1"/>
</dbReference>
<dbReference type="InterPro" id="IPR036612">
    <property type="entry name" value="KH_dom_type_1_sf"/>
</dbReference>
<evidence type="ECO:0000256" key="1">
    <source>
        <dbReference type="PROSITE-ProRule" id="PRU00117"/>
    </source>
</evidence>
<dbReference type="RefSeq" id="WP_188715624.1">
    <property type="nucleotide sequence ID" value="NZ_BAABBD010000001.1"/>
</dbReference>
<evidence type="ECO:0000259" key="3">
    <source>
        <dbReference type="SMART" id="SM00322"/>
    </source>
</evidence>
<keyword evidence="1" id="KW-0694">RNA-binding</keyword>
<sequence>MELPVVLGAAGIAIAAIVAVVVLLVVRELRSRGPRPGGARPGAAPAGRLDPRAEIALTHHARERMAQRGVGQRELERVVRMPERTAVDDRQGSIRLERDVGENALRVWVLPPWPSDRVVVKTTAWSYRRTTTIPRREIGRVVGRGGERIRAIQASSAARISVQPDGVVRISGDSQAAVDRALALVRAEVAGR</sequence>
<dbReference type="Gene3D" id="3.30.1370.10">
    <property type="entry name" value="K Homology domain, type 1"/>
    <property type="match status" value="1"/>
</dbReference>
<feature type="domain" description="K Homology" evidence="3">
    <location>
        <begin position="112"/>
        <end position="190"/>
    </location>
</feature>
<name>A0ABQ2KEL2_9MICO</name>
<keyword evidence="5" id="KW-1185">Reference proteome</keyword>
<feature type="transmembrane region" description="Helical" evidence="2">
    <location>
        <begin position="6"/>
        <end position="26"/>
    </location>
</feature>
<evidence type="ECO:0000313" key="5">
    <source>
        <dbReference type="Proteomes" id="UP000626982"/>
    </source>
</evidence>
<keyword evidence="2" id="KW-0812">Transmembrane</keyword>
<dbReference type="EMBL" id="BMLM01000001">
    <property type="protein sequence ID" value="GGN78596.1"/>
    <property type="molecule type" value="Genomic_DNA"/>
</dbReference>
<keyword evidence="2" id="KW-0472">Membrane</keyword>
<dbReference type="InterPro" id="IPR004088">
    <property type="entry name" value="KH_dom_type_1"/>
</dbReference>
<evidence type="ECO:0000313" key="4">
    <source>
        <dbReference type="EMBL" id="GGN78596.1"/>
    </source>
</evidence>
<proteinExistence type="predicted"/>
<dbReference type="Pfam" id="PF00013">
    <property type="entry name" value="KH_1"/>
    <property type="match status" value="1"/>
</dbReference>